<dbReference type="RefSeq" id="XP_053588536.1">
    <property type="nucleotide sequence ID" value="XM_053724342.1"/>
</dbReference>
<evidence type="ECO:0000313" key="1">
    <source>
        <dbReference type="EMBL" id="KAF1763985.1"/>
    </source>
</evidence>
<dbReference type="Proteomes" id="UP000483820">
    <property type="component" value="Chromosome II"/>
</dbReference>
<proteinExistence type="predicted"/>
<reference evidence="1 2" key="1">
    <citation type="submission" date="2019-12" db="EMBL/GenBank/DDBJ databases">
        <title>Chromosome-level assembly of the Caenorhabditis remanei genome.</title>
        <authorList>
            <person name="Teterina A.A."/>
            <person name="Willis J.H."/>
            <person name="Phillips P.C."/>
        </authorList>
    </citation>
    <scope>NUCLEOTIDE SEQUENCE [LARGE SCALE GENOMIC DNA]</scope>
    <source>
        <strain evidence="1 2">PX506</strain>
        <tissue evidence="1">Whole organism</tissue>
    </source>
</reference>
<dbReference type="GO" id="GO:0045087">
    <property type="term" value="P:innate immune response"/>
    <property type="evidence" value="ECO:0007669"/>
    <property type="project" value="TreeGrafter"/>
</dbReference>
<name>A0A6A5H9W4_CAERE</name>
<dbReference type="EMBL" id="WUAV01000002">
    <property type="protein sequence ID" value="KAF1763985.1"/>
    <property type="molecule type" value="Genomic_DNA"/>
</dbReference>
<evidence type="ECO:0000313" key="2">
    <source>
        <dbReference type="Proteomes" id="UP000483820"/>
    </source>
</evidence>
<dbReference type="GO" id="GO:0045121">
    <property type="term" value="C:membrane raft"/>
    <property type="evidence" value="ECO:0007669"/>
    <property type="project" value="TreeGrafter"/>
</dbReference>
<dbReference type="PANTHER" id="PTHR21447:SF13">
    <property type="entry name" value="RING-TYPE DOMAIN-CONTAINING PROTEIN"/>
    <property type="match status" value="1"/>
</dbReference>
<dbReference type="GeneID" id="9818559"/>
<dbReference type="KEGG" id="crq:GCK72_003931"/>
<dbReference type="PANTHER" id="PTHR21447">
    <property type="entry name" value="RING-TYPE DOMAIN-CONTAINING PROTEIN-RELATED"/>
    <property type="match status" value="1"/>
</dbReference>
<organism evidence="1 2">
    <name type="scientific">Caenorhabditis remanei</name>
    <name type="common">Caenorhabditis vulgaris</name>
    <dbReference type="NCBI Taxonomy" id="31234"/>
    <lineage>
        <taxon>Eukaryota</taxon>
        <taxon>Metazoa</taxon>
        <taxon>Ecdysozoa</taxon>
        <taxon>Nematoda</taxon>
        <taxon>Chromadorea</taxon>
        <taxon>Rhabditida</taxon>
        <taxon>Rhabditina</taxon>
        <taxon>Rhabditomorpha</taxon>
        <taxon>Rhabditoidea</taxon>
        <taxon>Rhabditidae</taxon>
        <taxon>Peloderinae</taxon>
        <taxon>Caenorhabditis</taxon>
    </lineage>
</organism>
<dbReference type="AlphaFoldDB" id="A0A6A5H9W4"/>
<comment type="caution">
    <text evidence="1">The sequence shown here is derived from an EMBL/GenBank/DDBJ whole genome shotgun (WGS) entry which is preliminary data.</text>
</comment>
<accession>A0A6A5H9W4</accession>
<protein>
    <submittedName>
        <fullName evidence="1">Uncharacterized protein</fullName>
    </submittedName>
</protein>
<sequence>MDSREFGPFSNELAPLTLEESLRDYPHMTPLIWNKMQEVGRSVLYWKRRHAMTAVYVVSRRAIRSIDAVIEKRPYLFFTEKPIVRMFEDGRGGEQRFVMEAEFFKALNIDFVKNQNVLHTIDMEEAQNKRGFKKIEFIRYPIRRAKHRAVPIKGPDSDEFYVLAVDLLIEFLRNLIFGYKAFQKKLFEKFSELFQELEETFGADIKKPCFIKINVLAKTKESIKNILKTDEETNEESIRMVKPEGFTVEDLKNELKHLGLTETFPEIEEHVDVVYRHVDSVKKEKFLRTCDLYDAVEFCQMLCVLNRLPNYKKFLHNQKGCGRIPGFQCDDCDEEKKKTSGIQKSMKKLKIAGSRR</sequence>
<gene>
    <name evidence="1" type="ORF">GCK72_003931</name>
</gene>
<dbReference type="CTD" id="9818559"/>